<name>W3VCT1_9GAMM</name>
<dbReference type="PATRIC" id="fig|1004151.3.peg.818"/>
<reference evidence="1 2" key="1">
    <citation type="submission" date="2013-11" db="EMBL/GenBank/DDBJ databases">
        <title>Elucidation of the Photorhabdus temperata genome and generation of transposon mutant library to identify motility mutants.</title>
        <authorList>
            <person name="Hurst S.G.IV."/>
            <person name="Micheals B."/>
            <person name="Abebe-Akele F."/>
            <person name="Rowedder H."/>
            <person name="Bullock H."/>
            <person name="Jackobeck R."/>
            <person name="Janicki E."/>
            <person name="Tisa L.S."/>
        </authorList>
    </citation>
    <scope>NUCLEOTIDE SEQUENCE [LARGE SCALE GENOMIC DNA]</scope>
    <source>
        <strain evidence="1 2">NC19</strain>
    </source>
</reference>
<keyword evidence="2" id="KW-1185">Reference proteome</keyword>
<accession>W3VCT1</accession>
<dbReference type="EMBL" id="AYSJ01000002">
    <property type="protein sequence ID" value="ETS33593.1"/>
    <property type="molecule type" value="Genomic_DNA"/>
</dbReference>
<protein>
    <submittedName>
        <fullName evidence="1">Uncharacterized protein</fullName>
    </submittedName>
</protein>
<sequence>MFWLTLEEITVRFDEFTLDVLKALFLWLTRNDDFDEVIFNQKID</sequence>
<comment type="caution">
    <text evidence="1">The sequence shown here is derived from an EMBL/GenBank/DDBJ whole genome shotgun (WGS) entry which is preliminary data.</text>
</comment>
<organism evidence="1 2">
    <name type="scientific">Photorhabdus khanii NC19</name>
    <dbReference type="NCBI Taxonomy" id="1004151"/>
    <lineage>
        <taxon>Bacteria</taxon>
        <taxon>Pseudomonadati</taxon>
        <taxon>Pseudomonadota</taxon>
        <taxon>Gammaproteobacteria</taxon>
        <taxon>Enterobacterales</taxon>
        <taxon>Morganellaceae</taxon>
        <taxon>Photorhabdus</taxon>
    </lineage>
</organism>
<evidence type="ECO:0000313" key="2">
    <source>
        <dbReference type="Proteomes" id="UP000018957"/>
    </source>
</evidence>
<evidence type="ECO:0000313" key="1">
    <source>
        <dbReference type="EMBL" id="ETS33593.1"/>
    </source>
</evidence>
<gene>
    <name evidence="1" type="ORF">PTE_00767</name>
</gene>
<dbReference type="AlphaFoldDB" id="W3VCT1"/>
<proteinExistence type="predicted"/>
<dbReference type="Proteomes" id="UP000018957">
    <property type="component" value="Unassembled WGS sequence"/>
</dbReference>